<evidence type="ECO:0000313" key="1">
    <source>
        <dbReference type="EMBL" id="KAH3716273.1"/>
    </source>
</evidence>
<comment type="caution">
    <text evidence="1">The sequence shown here is derived from an EMBL/GenBank/DDBJ whole genome shotgun (WGS) entry which is preliminary data.</text>
</comment>
<evidence type="ECO:0000313" key="2">
    <source>
        <dbReference type="Proteomes" id="UP000828390"/>
    </source>
</evidence>
<dbReference type="EMBL" id="JAIWYP010000013">
    <property type="protein sequence ID" value="KAH3716273.1"/>
    <property type="molecule type" value="Genomic_DNA"/>
</dbReference>
<accession>A0A9D4C2R5</accession>
<proteinExistence type="predicted"/>
<sequence>MLSILGKVFNRILLNRMKDALIRFSVANKQAFERTERPKIRLQPYASFWNNPWSGIRRCMSTSLTMKRLLTACTGSLSRGFCDTMECQERLPRSSRSRMKEWLAESFMADSSRMSLK</sequence>
<reference evidence="1" key="1">
    <citation type="journal article" date="2019" name="bioRxiv">
        <title>The Genome of the Zebra Mussel, Dreissena polymorpha: A Resource for Invasive Species Research.</title>
        <authorList>
            <person name="McCartney M.A."/>
            <person name="Auch B."/>
            <person name="Kono T."/>
            <person name="Mallez S."/>
            <person name="Zhang Y."/>
            <person name="Obille A."/>
            <person name="Becker A."/>
            <person name="Abrahante J.E."/>
            <person name="Garbe J."/>
            <person name="Badalamenti J.P."/>
            <person name="Herman A."/>
            <person name="Mangelson H."/>
            <person name="Liachko I."/>
            <person name="Sullivan S."/>
            <person name="Sone E.D."/>
            <person name="Koren S."/>
            <person name="Silverstein K.A.T."/>
            <person name="Beckman K.B."/>
            <person name="Gohl D.M."/>
        </authorList>
    </citation>
    <scope>NUCLEOTIDE SEQUENCE</scope>
    <source>
        <strain evidence="1">Duluth1</strain>
        <tissue evidence="1">Whole animal</tissue>
    </source>
</reference>
<organism evidence="1 2">
    <name type="scientific">Dreissena polymorpha</name>
    <name type="common">Zebra mussel</name>
    <name type="synonym">Mytilus polymorpha</name>
    <dbReference type="NCBI Taxonomy" id="45954"/>
    <lineage>
        <taxon>Eukaryota</taxon>
        <taxon>Metazoa</taxon>
        <taxon>Spiralia</taxon>
        <taxon>Lophotrochozoa</taxon>
        <taxon>Mollusca</taxon>
        <taxon>Bivalvia</taxon>
        <taxon>Autobranchia</taxon>
        <taxon>Heteroconchia</taxon>
        <taxon>Euheterodonta</taxon>
        <taxon>Imparidentia</taxon>
        <taxon>Neoheterodontei</taxon>
        <taxon>Myida</taxon>
        <taxon>Dreissenoidea</taxon>
        <taxon>Dreissenidae</taxon>
        <taxon>Dreissena</taxon>
    </lineage>
</organism>
<name>A0A9D4C2R5_DREPO</name>
<gene>
    <name evidence="1" type="ORF">DPMN_058992</name>
</gene>
<protein>
    <submittedName>
        <fullName evidence="1">Uncharacterized protein</fullName>
    </submittedName>
</protein>
<reference evidence="1" key="2">
    <citation type="submission" date="2020-11" db="EMBL/GenBank/DDBJ databases">
        <authorList>
            <person name="McCartney M.A."/>
            <person name="Auch B."/>
            <person name="Kono T."/>
            <person name="Mallez S."/>
            <person name="Becker A."/>
            <person name="Gohl D.M."/>
            <person name="Silverstein K.A.T."/>
            <person name="Koren S."/>
            <person name="Bechman K.B."/>
            <person name="Herman A."/>
            <person name="Abrahante J.E."/>
            <person name="Garbe J."/>
        </authorList>
    </citation>
    <scope>NUCLEOTIDE SEQUENCE</scope>
    <source>
        <strain evidence="1">Duluth1</strain>
        <tissue evidence="1">Whole animal</tissue>
    </source>
</reference>
<dbReference type="Proteomes" id="UP000828390">
    <property type="component" value="Unassembled WGS sequence"/>
</dbReference>
<dbReference type="AlphaFoldDB" id="A0A9D4C2R5"/>
<keyword evidence="2" id="KW-1185">Reference proteome</keyword>